<gene>
    <name evidence="1" type="ORF">LJ656_09605</name>
</gene>
<dbReference type="RefSeq" id="WP_230509056.1">
    <property type="nucleotide sequence ID" value="NZ_JAJITD010000004.1"/>
</dbReference>
<reference evidence="1 2" key="1">
    <citation type="submission" date="2021-11" db="EMBL/GenBank/DDBJ databases">
        <authorList>
            <person name="Oh E.-T."/>
            <person name="Kim S.-B."/>
        </authorList>
    </citation>
    <scope>NUCLEOTIDE SEQUENCE [LARGE SCALE GENOMIC DNA]</scope>
    <source>
        <strain evidence="1 2">MMS20-SJTR3</strain>
    </source>
</reference>
<organism evidence="1 2">
    <name type="scientific">Paraburkholderia sejongensis</name>
    <dbReference type="NCBI Taxonomy" id="2886946"/>
    <lineage>
        <taxon>Bacteria</taxon>
        <taxon>Pseudomonadati</taxon>
        <taxon>Pseudomonadota</taxon>
        <taxon>Betaproteobacteria</taxon>
        <taxon>Burkholderiales</taxon>
        <taxon>Burkholderiaceae</taxon>
        <taxon>Paraburkholderia</taxon>
    </lineage>
</organism>
<comment type="caution">
    <text evidence="1">The sequence shown here is derived from an EMBL/GenBank/DDBJ whole genome shotgun (WGS) entry which is preliminary data.</text>
</comment>
<proteinExistence type="predicted"/>
<accession>A0ABS8JSG0</accession>
<protein>
    <submittedName>
        <fullName evidence="1">Uncharacterized protein</fullName>
    </submittedName>
</protein>
<sequence length="132" mass="14487">MKRTLATMLLSLPALCPAETRPNPPCSNWPTSMAQVELRNAGILGDIDASKTRAVQLASGEIGKYKDGTQLWREVYHVTFQEKNGAEVKVITVSNAGEEECSMSDVEVFVVSRHLPPGDPVIKELDDPARKH</sequence>
<name>A0ABS8JSG0_9BURK</name>
<evidence type="ECO:0000313" key="1">
    <source>
        <dbReference type="EMBL" id="MCC8392843.1"/>
    </source>
</evidence>
<evidence type="ECO:0000313" key="2">
    <source>
        <dbReference type="Proteomes" id="UP001431019"/>
    </source>
</evidence>
<keyword evidence="2" id="KW-1185">Reference proteome</keyword>
<dbReference type="Proteomes" id="UP001431019">
    <property type="component" value="Unassembled WGS sequence"/>
</dbReference>
<dbReference type="EMBL" id="JAJITD010000004">
    <property type="protein sequence ID" value="MCC8392843.1"/>
    <property type="molecule type" value="Genomic_DNA"/>
</dbReference>